<dbReference type="Proteomes" id="UP000596145">
    <property type="component" value="Chromosome"/>
</dbReference>
<reference evidence="5 7" key="1">
    <citation type="submission" date="2020-12" db="EMBL/GenBank/DDBJ databases">
        <title>FDA dAtabase for Regulatory Grade micrObial Sequences (FDA-ARGOS): Supporting development and validation of Infectious Disease Dx tests.</title>
        <authorList>
            <person name="Sproer C."/>
            <person name="Gronow S."/>
            <person name="Severitt S."/>
            <person name="Schroder I."/>
            <person name="Tallon L."/>
            <person name="Sadzewicz L."/>
            <person name="Zhao X."/>
            <person name="Boylan J."/>
            <person name="Ott S."/>
            <person name="Bowen H."/>
            <person name="Vavikolanu K."/>
            <person name="Mehta A."/>
            <person name="Aluvathingal J."/>
            <person name="Nadendla S."/>
            <person name="Lowell S."/>
            <person name="Myers T."/>
            <person name="Yan Y."/>
            <person name="Sichtig H."/>
        </authorList>
    </citation>
    <scope>NUCLEOTIDE SEQUENCE [LARGE SCALE GENOMIC DNA]</scope>
    <source>
        <strain evidence="5 7">FDAARGOS_1053</strain>
        <strain evidence="6">FDAARGOS_1191</strain>
    </source>
</reference>
<dbReference type="PANTHER" id="PTHR42796">
    <property type="entry name" value="FUMARYLACETOACETATE HYDROLASE DOMAIN-CONTAINING PROTEIN 2A-RELATED"/>
    <property type="match status" value="1"/>
</dbReference>
<dbReference type="EMBL" id="CP069534">
    <property type="protein sequence ID" value="QRP71590.1"/>
    <property type="molecule type" value="Genomic_DNA"/>
</dbReference>
<dbReference type="Gene3D" id="3.90.850.10">
    <property type="entry name" value="Fumarylacetoacetase-like, C-terminal domain"/>
    <property type="match status" value="1"/>
</dbReference>
<dbReference type="InterPro" id="IPR051121">
    <property type="entry name" value="FAH"/>
</dbReference>
<evidence type="ECO:0000256" key="2">
    <source>
        <dbReference type="ARBA" id="ARBA00022723"/>
    </source>
</evidence>
<dbReference type="Proteomes" id="UP000617681">
    <property type="component" value="Chromosome"/>
</dbReference>
<dbReference type="PANTHER" id="PTHR42796:SF4">
    <property type="entry name" value="FUMARYLACETOACETATE HYDROLASE DOMAIN-CONTAINING PROTEIN 2A"/>
    <property type="match status" value="1"/>
</dbReference>
<dbReference type="InterPro" id="IPR011234">
    <property type="entry name" value="Fumarylacetoacetase-like_C"/>
</dbReference>
<keyword evidence="5" id="KW-0378">Hydrolase</keyword>
<proteinExistence type="inferred from homology"/>
<dbReference type="RefSeq" id="WP_081446556.1">
    <property type="nucleotide sequence ID" value="NZ_CP066007.1"/>
</dbReference>
<dbReference type="GeneID" id="92759869"/>
<dbReference type="OrthoDB" id="9805307at2"/>
<dbReference type="Pfam" id="PF10370">
    <property type="entry name" value="Rv2993c-like_N"/>
    <property type="match status" value="1"/>
</dbReference>
<dbReference type="Gene3D" id="2.30.30.370">
    <property type="entry name" value="FAH"/>
    <property type="match status" value="1"/>
</dbReference>
<accession>A0A7T4JUJ3</accession>
<evidence type="ECO:0000259" key="4">
    <source>
        <dbReference type="Pfam" id="PF10370"/>
    </source>
</evidence>
<dbReference type="InterPro" id="IPR018833">
    <property type="entry name" value="Rv2993c-like_N"/>
</dbReference>
<feature type="domain" description="Rv2993c-like N-terminal" evidence="4">
    <location>
        <begin position="1"/>
        <end position="54"/>
    </location>
</feature>
<dbReference type="GO" id="GO:0016787">
    <property type="term" value="F:hydrolase activity"/>
    <property type="evidence" value="ECO:0007669"/>
    <property type="project" value="UniProtKB-KW"/>
</dbReference>
<dbReference type="InterPro" id="IPR036663">
    <property type="entry name" value="Fumarylacetoacetase_C_sf"/>
</dbReference>
<evidence type="ECO:0000313" key="7">
    <source>
        <dbReference type="Proteomes" id="UP000596145"/>
    </source>
</evidence>
<dbReference type="GO" id="GO:0046872">
    <property type="term" value="F:metal ion binding"/>
    <property type="evidence" value="ECO:0007669"/>
    <property type="project" value="UniProtKB-KW"/>
</dbReference>
<protein>
    <submittedName>
        <fullName evidence="5">Fumarylacetoacetate hydrolase family protein</fullName>
    </submittedName>
</protein>
<evidence type="ECO:0000313" key="5">
    <source>
        <dbReference type="EMBL" id="QQB45899.1"/>
    </source>
</evidence>
<evidence type="ECO:0000313" key="6">
    <source>
        <dbReference type="EMBL" id="QRP71590.1"/>
    </source>
</evidence>
<feature type="domain" description="Fumarylacetoacetase-like C-terminal" evidence="3">
    <location>
        <begin position="67"/>
        <end position="250"/>
    </location>
</feature>
<evidence type="ECO:0000259" key="3">
    <source>
        <dbReference type="Pfam" id="PF01557"/>
    </source>
</evidence>
<organism evidence="5 7">
    <name type="scientific">Corynebacterium glucuronolyticum</name>
    <dbReference type="NCBI Taxonomy" id="39791"/>
    <lineage>
        <taxon>Bacteria</taxon>
        <taxon>Bacillati</taxon>
        <taxon>Actinomycetota</taxon>
        <taxon>Actinomycetes</taxon>
        <taxon>Mycobacteriales</taxon>
        <taxon>Corynebacteriaceae</taxon>
        <taxon>Corynebacterium</taxon>
    </lineage>
</organism>
<dbReference type="AlphaFoldDB" id="A0A7T4JUJ3"/>
<name>A0A7T4JUJ3_9CORY</name>
<dbReference type="SUPFAM" id="SSF56529">
    <property type="entry name" value="FAH"/>
    <property type="match status" value="1"/>
</dbReference>
<dbReference type="EMBL" id="CP066007">
    <property type="protein sequence ID" value="QQB45899.1"/>
    <property type="molecule type" value="Genomic_DNA"/>
</dbReference>
<dbReference type="GO" id="GO:0044281">
    <property type="term" value="P:small molecule metabolic process"/>
    <property type="evidence" value="ECO:0007669"/>
    <property type="project" value="UniProtKB-ARBA"/>
</dbReference>
<sequence>MRFARIATKESMSFSTVDGEEQNLTFRAIAGHPFEEPEYTGKEFRPDEVKLLAPMLPSKIVLIEDNHGDGEPNFLLKPPTAVIGPGAPIRIPAAAMGAAFEGQLALVIGKPCKDVAAADWRSAVFGATILNDVSAVGLDTPGEQAVRARAFDTFCPVGPWIDTDLESLNVEDTEVIGHVTRGEEKTTYEEASTSSIVWSFGEMIEYVSHTMTLLPGDIIATGLPVKQHQLAAGDTVTIEVEGLGQLRNRVL</sequence>
<comment type="similarity">
    <text evidence="1">Belongs to the FAH family.</text>
</comment>
<keyword evidence="2" id="KW-0479">Metal-binding</keyword>
<evidence type="ECO:0000256" key="1">
    <source>
        <dbReference type="ARBA" id="ARBA00010211"/>
    </source>
</evidence>
<gene>
    <name evidence="5" type="ORF">I6I10_10560</name>
    <name evidence="6" type="ORF">I6J21_05580</name>
</gene>
<dbReference type="Pfam" id="PF01557">
    <property type="entry name" value="FAA_hydrolase"/>
    <property type="match status" value="1"/>
</dbReference>